<feature type="transmembrane region" description="Helical" evidence="6">
    <location>
        <begin position="12"/>
        <end position="32"/>
    </location>
</feature>
<dbReference type="CDD" id="cd12914">
    <property type="entry name" value="PDC1_DGC_like"/>
    <property type="match status" value="1"/>
</dbReference>
<dbReference type="Pfam" id="PF00990">
    <property type="entry name" value="GGDEF"/>
    <property type="match status" value="1"/>
</dbReference>
<reference evidence="9" key="2">
    <citation type="submission" date="2015-04" db="EMBL/GenBank/DDBJ databases">
        <title>A butyrogenic pathway from the amino acid lysine in a human gut commensal.</title>
        <authorList>
            <person name="de Vos W.M."/>
            <person name="Bui N.T.P."/>
            <person name="Plugge C.M."/>
            <person name="Ritari J."/>
        </authorList>
    </citation>
    <scope>NUCLEOTIDE SEQUENCE [LARGE SCALE GENOMIC DNA]</scope>
    <source>
        <strain evidence="9">AF211</strain>
    </source>
</reference>
<evidence type="ECO:0000256" key="2">
    <source>
        <dbReference type="ARBA" id="ARBA00022475"/>
    </source>
</evidence>
<evidence type="ECO:0000313" key="9">
    <source>
        <dbReference type="Proteomes" id="UP000064844"/>
    </source>
</evidence>
<dbReference type="Pfam" id="PF02743">
    <property type="entry name" value="dCache_1"/>
    <property type="match status" value="1"/>
</dbReference>
<evidence type="ECO:0000256" key="1">
    <source>
        <dbReference type="ARBA" id="ARBA00004651"/>
    </source>
</evidence>
<reference evidence="8 9" key="1">
    <citation type="journal article" date="2015" name="Nat. Commun.">
        <title>Production of butyrate from lysine and the Amadori product fructoselysine by a human gut commensal.</title>
        <authorList>
            <person name="Bui T.P."/>
            <person name="Ritari J."/>
            <person name="Boeren S."/>
            <person name="de Waard P."/>
            <person name="Plugge C.M."/>
            <person name="de Vos W.M."/>
        </authorList>
    </citation>
    <scope>NUCLEOTIDE SEQUENCE [LARGE SCALE GENOMIC DNA]</scope>
    <source>
        <strain evidence="8 9">AF211</strain>
    </source>
</reference>
<dbReference type="FunFam" id="3.30.70.270:FF:000001">
    <property type="entry name" value="Diguanylate cyclase domain protein"/>
    <property type="match status" value="1"/>
</dbReference>
<feature type="transmembrane region" description="Helical" evidence="6">
    <location>
        <begin position="291"/>
        <end position="309"/>
    </location>
</feature>
<gene>
    <name evidence="8" type="ORF">IB211_02348</name>
</gene>
<evidence type="ECO:0000313" key="8">
    <source>
        <dbReference type="EMBL" id="ALP94739.1"/>
    </source>
</evidence>
<accession>A0A0S2W5Z4</accession>
<organism evidence="8 9">
    <name type="scientific">Intestinimonas butyriciproducens</name>
    <dbReference type="NCBI Taxonomy" id="1297617"/>
    <lineage>
        <taxon>Bacteria</taxon>
        <taxon>Bacillati</taxon>
        <taxon>Bacillota</taxon>
        <taxon>Clostridia</taxon>
        <taxon>Eubacteriales</taxon>
        <taxon>Intestinimonas</taxon>
    </lineage>
</organism>
<evidence type="ECO:0000256" key="3">
    <source>
        <dbReference type="ARBA" id="ARBA00022692"/>
    </source>
</evidence>
<feature type="domain" description="GGDEF" evidence="7">
    <location>
        <begin position="350"/>
        <end position="483"/>
    </location>
</feature>
<dbReference type="EMBL" id="CP011307">
    <property type="protein sequence ID" value="ALP94739.1"/>
    <property type="molecule type" value="Genomic_DNA"/>
</dbReference>
<evidence type="ECO:0000256" key="4">
    <source>
        <dbReference type="ARBA" id="ARBA00022989"/>
    </source>
</evidence>
<dbReference type="AlphaFoldDB" id="A0A0S2W5Z4"/>
<comment type="subcellular location">
    <subcellularLocation>
        <location evidence="1">Cell membrane</location>
        <topology evidence="1">Multi-pass membrane protein</topology>
    </subcellularLocation>
</comment>
<dbReference type="KEGG" id="ibu:IB211_02348"/>
<dbReference type="PANTHER" id="PTHR45138">
    <property type="entry name" value="REGULATORY COMPONENTS OF SENSORY TRANSDUCTION SYSTEM"/>
    <property type="match status" value="1"/>
</dbReference>
<dbReference type="InterPro" id="IPR050469">
    <property type="entry name" value="Diguanylate_Cyclase"/>
</dbReference>
<evidence type="ECO:0000259" key="7">
    <source>
        <dbReference type="PROSITE" id="PS50887"/>
    </source>
</evidence>
<dbReference type="NCBIfam" id="TIGR00254">
    <property type="entry name" value="GGDEF"/>
    <property type="match status" value="1"/>
</dbReference>
<dbReference type="GO" id="GO:0052621">
    <property type="term" value="F:diguanylate cyclase activity"/>
    <property type="evidence" value="ECO:0007669"/>
    <property type="project" value="TreeGrafter"/>
</dbReference>
<dbReference type="STRING" id="1297617.IB211_02348"/>
<evidence type="ECO:0000256" key="5">
    <source>
        <dbReference type="ARBA" id="ARBA00023136"/>
    </source>
</evidence>
<dbReference type="Proteomes" id="UP000064844">
    <property type="component" value="Chromosome"/>
</dbReference>
<proteinExistence type="predicted"/>
<dbReference type="InterPro" id="IPR033479">
    <property type="entry name" value="dCache_1"/>
</dbReference>
<name>A0A0S2W5Z4_9FIRM</name>
<keyword evidence="4 6" id="KW-1133">Transmembrane helix</keyword>
<dbReference type="SUPFAM" id="SSF55073">
    <property type="entry name" value="Nucleotide cyclase"/>
    <property type="match status" value="1"/>
</dbReference>
<dbReference type="CDD" id="cd01949">
    <property type="entry name" value="GGDEF"/>
    <property type="match status" value="1"/>
</dbReference>
<dbReference type="PROSITE" id="PS50887">
    <property type="entry name" value="GGDEF"/>
    <property type="match status" value="1"/>
</dbReference>
<keyword evidence="2" id="KW-1003">Cell membrane</keyword>
<dbReference type="InterPro" id="IPR000160">
    <property type="entry name" value="GGDEF_dom"/>
</dbReference>
<keyword evidence="5 6" id="KW-0472">Membrane</keyword>
<dbReference type="Gene3D" id="3.30.70.270">
    <property type="match status" value="1"/>
</dbReference>
<dbReference type="InterPro" id="IPR029787">
    <property type="entry name" value="Nucleotide_cyclase"/>
</dbReference>
<evidence type="ECO:0000256" key="6">
    <source>
        <dbReference type="SAM" id="Phobius"/>
    </source>
</evidence>
<dbReference type="PANTHER" id="PTHR45138:SF9">
    <property type="entry name" value="DIGUANYLATE CYCLASE DGCM-RELATED"/>
    <property type="match status" value="1"/>
</dbReference>
<dbReference type="SMART" id="SM00267">
    <property type="entry name" value="GGDEF"/>
    <property type="match status" value="1"/>
</dbReference>
<dbReference type="GO" id="GO:0005886">
    <property type="term" value="C:plasma membrane"/>
    <property type="evidence" value="ECO:0007669"/>
    <property type="project" value="UniProtKB-SubCell"/>
</dbReference>
<keyword evidence="9" id="KW-1185">Reference proteome</keyword>
<dbReference type="Gene3D" id="3.30.450.20">
    <property type="entry name" value="PAS domain"/>
    <property type="match status" value="2"/>
</dbReference>
<dbReference type="InterPro" id="IPR043128">
    <property type="entry name" value="Rev_trsase/Diguanyl_cyclase"/>
</dbReference>
<protein>
    <recommendedName>
        <fullName evidence="7">GGDEF domain-containing protein</fullName>
    </recommendedName>
</protein>
<dbReference type="RefSeq" id="WP_058118120.1">
    <property type="nucleotide sequence ID" value="NZ_CP011307.1"/>
</dbReference>
<dbReference type="PATRIC" id="fig|1297617.4.peg.2420"/>
<keyword evidence="3 6" id="KW-0812">Transmembrane</keyword>
<dbReference type="eggNOG" id="COG2199">
    <property type="taxonomic scope" value="Bacteria"/>
</dbReference>
<sequence length="487" mass="54919">MKDARRRGLIRYLPVLILFLCYLAVCLSLFFWQVGNAIEKNTLQSLRSNVQRQCYHFRSMLDIQFSTLESLADHMGRQESLLTSDNLDLLHSAIRGGEFSRTMLITPDGTGYSSDDAVTHVGQRAYFQQALAGHRAVSDPLESSVDDSNKVVLAVPVRDHAHRVLGVLGGAYDLGSLSQFLFSDLYSGTGYSFIVTTEGSVISIDSGISMEENSDFFQYYSRMEVHSGNSMEQIRADFQSGTSGYSLLSRGSDLRYLVYEPSGMGNGWMTCYVVSADQALEDYRFIHQYEVILTAAFLVGMAILLWYLLRSNFLERRALLRRAQSDPLTGLMNQAGTRESITDWLADGGCNGALLMLDLDHFKYVNDTWGHQVGDEVLRQAAAILQSHFRQGDIIGRMGGDEFMILMRDIRDPGAVERNLERLRLQFHRLQIPEFPQIHITCSVGASLCPAHGQTFEVLYQRADHALYQSKRRGRDSWCIYRDESPA</sequence>